<dbReference type="InterPro" id="IPR023631">
    <property type="entry name" value="Amidase_dom"/>
</dbReference>
<dbReference type="EMBL" id="PYAU01000001">
    <property type="protein sequence ID" value="PSL36636.1"/>
    <property type="molecule type" value="Genomic_DNA"/>
</dbReference>
<reference evidence="2 3" key="1">
    <citation type="submission" date="2018-03" db="EMBL/GenBank/DDBJ databases">
        <title>Genomic Encyclopedia of Archaeal and Bacterial Type Strains, Phase II (KMG-II): from individual species to whole genera.</title>
        <authorList>
            <person name="Goeker M."/>
        </authorList>
    </citation>
    <scope>NUCLEOTIDE SEQUENCE [LARGE SCALE GENOMIC DNA]</scope>
    <source>
        <strain evidence="2 3">DSM 21548</strain>
    </source>
</reference>
<feature type="domain" description="Amidase" evidence="1">
    <location>
        <begin position="32"/>
        <end position="447"/>
    </location>
</feature>
<dbReference type="RefSeq" id="WP_208019889.1">
    <property type="nucleotide sequence ID" value="NZ_PYAU01000001.1"/>
</dbReference>
<dbReference type="Pfam" id="PF01425">
    <property type="entry name" value="Amidase"/>
    <property type="match status" value="1"/>
</dbReference>
<evidence type="ECO:0000259" key="1">
    <source>
        <dbReference type="Pfam" id="PF01425"/>
    </source>
</evidence>
<dbReference type="Proteomes" id="UP000241203">
    <property type="component" value="Unassembled WGS sequence"/>
</dbReference>
<dbReference type="PANTHER" id="PTHR11895">
    <property type="entry name" value="TRANSAMIDASE"/>
    <property type="match status" value="1"/>
</dbReference>
<protein>
    <submittedName>
        <fullName evidence="2">Aspartyl-tRNA(Asn)/glutamyl-tRNA(Gln) amidotransferase subunit A</fullName>
    </submittedName>
</protein>
<dbReference type="InterPro" id="IPR000120">
    <property type="entry name" value="Amidase"/>
</dbReference>
<dbReference type="GO" id="GO:0016740">
    <property type="term" value="F:transferase activity"/>
    <property type="evidence" value="ECO:0007669"/>
    <property type="project" value="UniProtKB-KW"/>
</dbReference>
<proteinExistence type="predicted"/>
<evidence type="ECO:0000313" key="3">
    <source>
        <dbReference type="Proteomes" id="UP000241203"/>
    </source>
</evidence>
<dbReference type="PANTHER" id="PTHR11895:SF173">
    <property type="entry name" value="GLUTAMYL-TRNA AMIDOTRANSFERASE SUBUNIT A"/>
    <property type="match status" value="1"/>
</dbReference>
<name>A0A2P8GRP1_9MICO</name>
<comment type="caution">
    <text evidence="2">The sequence shown here is derived from an EMBL/GenBank/DDBJ whole genome shotgun (WGS) entry which is preliminary data.</text>
</comment>
<dbReference type="Gene3D" id="3.90.1300.10">
    <property type="entry name" value="Amidase signature (AS) domain"/>
    <property type="match status" value="1"/>
</dbReference>
<keyword evidence="2" id="KW-0808">Transferase</keyword>
<gene>
    <name evidence="2" type="ORF">CLV49_0233</name>
</gene>
<sequence>MKASTTTVRISALDAADIAAGYRSGAFTPVDVARDVLDAVAARNDELNVFASHVPAEVIADAEASARRWAAGEQLGALDGIPVTVKENMHRRGVAYQSGTAAGSPEFPESDNPAVERLLEAGAVIVGSTTMPDWGMLSSGVSSLHGITRSPWNPDWTVGGSSGGAGAAAAAGFGPIHMGSDIGGSVRLPATWAGLVALKPSDGRIPHDTPYFGRSLGPIARSVADVALAMTAVARPDWRDHTSLPAADLPWTALEGDVRGLRVGLQLDPGAGMPVDPEVTASVSAAAELFASAGAEVVEVAPALTPEMLDAVDLFWRVRFWNTYSKLSVADRQRVLPFIVQWCSGGADVAGRRVLEAYDTIQAMRAATVASTQPFDVVLSPVSPVAAFPAEWPMPFGDGDEGMAHIAYCVPYNMSGQPASSINSGFTSDGRTIGLQISGRRHDDLGVLRASAWYEAARPASASPEFPIR</sequence>
<dbReference type="NCBIfam" id="NF005450">
    <property type="entry name" value="PRK07042.1"/>
    <property type="match status" value="1"/>
</dbReference>
<dbReference type="SUPFAM" id="SSF75304">
    <property type="entry name" value="Amidase signature (AS) enzymes"/>
    <property type="match status" value="1"/>
</dbReference>
<evidence type="ECO:0000313" key="2">
    <source>
        <dbReference type="EMBL" id="PSL36636.1"/>
    </source>
</evidence>
<organism evidence="2 3">
    <name type="scientific">Labedella gwakjiensis</name>
    <dbReference type="NCBI Taxonomy" id="390269"/>
    <lineage>
        <taxon>Bacteria</taxon>
        <taxon>Bacillati</taxon>
        <taxon>Actinomycetota</taxon>
        <taxon>Actinomycetes</taxon>
        <taxon>Micrococcales</taxon>
        <taxon>Microbacteriaceae</taxon>
        <taxon>Labedella</taxon>
    </lineage>
</organism>
<dbReference type="AlphaFoldDB" id="A0A2P8GRP1"/>
<dbReference type="InterPro" id="IPR036928">
    <property type="entry name" value="AS_sf"/>
</dbReference>
<accession>A0A2P8GRP1</accession>